<dbReference type="EMBL" id="CASHTH010002987">
    <property type="protein sequence ID" value="CAI8038317.1"/>
    <property type="molecule type" value="Genomic_DNA"/>
</dbReference>
<keyword evidence="3 6" id="KW-0378">Hydrolase</keyword>
<dbReference type="HAMAP" id="MF_00083">
    <property type="entry name" value="Pept_tRNA_hydro_bact"/>
    <property type="match status" value="1"/>
</dbReference>
<evidence type="ECO:0000313" key="8">
    <source>
        <dbReference type="EMBL" id="CAI8038317.1"/>
    </source>
</evidence>
<dbReference type="GO" id="GO:0000049">
    <property type="term" value="F:tRNA binding"/>
    <property type="evidence" value="ECO:0007669"/>
    <property type="project" value="UniProtKB-KW"/>
</dbReference>
<dbReference type="AlphaFoldDB" id="A0AA35SZT2"/>
<dbReference type="PROSITE" id="PS01195">
    <property type="entry name" value="PEPT_TRNA_HYDROL_1"/>
    <property type="match status" value="1"/>
</dbReference>
<dbReference type="CDD" id="cd00462">
    <property type="entry name" value="PTH"/>
    <property type="match status" value="1"/>
</dbReference>
<evidence type="ECO:0000256" key="5">
    <source>
        <dbReference type="ARBA" id="ARBA00038063"/>
    </source>
</evidence>
<keyword evidence="4" id="KW-0694">RNA-binding</keyword>
<dbReference type="InterPro" id="IPR036416">
    <property type="entry name" value="Pept_tRNA_hydro_sf"/>
</dbReference>
<dbReference type="GO" id="GO:0004045">
    <property type="term" value="F:peptidyl-tRNA hydrolase activity"/>
    <property type="evidence" value="ECO:0007669"/>
    <property type="project" value="UniProtKB-EC"/>
</dbReference>
<gene>
    <name evidence="8" type="ORF">GBAR_LOCUS21365</name>
</gene>
<dbReference type="EC" id="3.1.1.29" evidence="1 6"/>
<keyword evidence="2" id="KW-0820">tRNA-binding</keyword>
<protein>
    <recommendedName>
        <fullName evidence="1 6">Peptidyl-tRNA hydrolase</fullName>
        <ecNumber evidence="1 6">3.1.1.29</ecNumber>
    </recommendedName>
</protein>
<dbReference type="Pfam" id="PF01195">
    <property type="entry name" value="Pept_tRNA_hydro"/>
    <property type="match status" value="1"/>
</dbReference>
<dbReference type="InterPro" id="IPR018171">
    <property type="entry name" value="Pept_tRNA_hydro_CS"/>
</dbReference>
<dbReference type="Proteomes" id="UP001174909">
    <property type="component" value="Unassembled WGS sequence"/>
</dbReference>
<proteinExistence type="inferred from homology"/>
<accession>A0AA35SZT2</accession>
<evidence type="ECO:0000256" key="6">
    <source>
        <dbReference type="RuleBase" id="RU000673"/>
    </source>
</evidence>
<comment type="similarity">
    <text evidence="5 7">Belongs to the PTH family.</text>
</comment>
<comment type="caution">
    <text evidence="8">The sequence shown here is derived from an EMBL/GenBank/DDBJ whole genome shotgun (WGS) entry which is preliminary data.</text>
</comment>
<name>A0AA35SZT2_GEOBA</name>
<dbReference type="Gene3D" id="3.40.50.1470">
    <property type="entry name" value="Peptidyl-tRNA hydrolase"/>
    <property type="match status" value="1"/>
</dbReference>
<evidence type="ECO:0000256" key="7">
    <source>
        <dbReference type="RuleBase" id="RU004320"/>
    </source>
</evidence>
<organism evidence="8 9">
    <name type="scientific">Geodia barretti</name>
    <name type="common">Barrett's horny sponge</name>
    <dbReference type="NCBI Taxonomy" id="519541"/>
    <lineage>
        <taxon>Eukaryota</taxon>
        <taxon>Metazoa</taxon>
        <taxon>Porifera</taxon>
        <taxon>Demospongiae</taxon>
        <taxon>Heteroscleromorpha</taxon>
        <taxon>Tetractinellida</taxon>
        <taxon>Astrophorina</taxon>
        <taxon>Geodiidae</taxon>
        <taxon>Geodia</taxon>
    </lineage>
</organism>
<reference evidence="8" key="1">
    <citation type="submission" date="2023-03" db="EMBL/GenBank/DDBJ databases">
        <authorList>
            <person name="Steffen K."/>
            <person name="Cardenas P."/>
        </authorList>
    </citation>
    <scope>NUCLEOTIDE SEQUENCE</scope>
</reference>
<dbReference type="PANTHER" id="PTHR17224:SF1">
    <property type="entry name" value="PEPTIDYL-TRNA HYDROLASE"/>
    <property type="match status" value="1"/>
</dbReference>
<dbReference type="FunFam" id="3.40.50.1470:FF:000001">
    <property type="entry name" value="Peptidyl-tRNA hydrolase"/>
    <property type="match status" value="1"/>
</dbReference>
<evidence type="ECO:0000256" key="4">
    <source>
        <dbReference type="ARBA" id="ARBA00022884"/>
    </source>
</evidence>
<evidence type="ECO:0000256" key="1">
    <source>
        <dbReference type="ARBA" id="ARBA00013260"/>
    </source>
</evidence>
<dbReference type="SUPFAM" id="SSF53178">
    <property type="entry name" value="Peptidyl-tRNA hydrolase-like"/>
    <property type="match status" value="1"/>
</dbReference>
<comment type="catalytic activity">
    <reaction evidence="6">
        <text>an N-acyl-L-alpha-aminoacyl-tRNA + H2O = an N-acyl-L-amino acid + a tRNA + H(+)</text>
        <dbReference type="Rhea" id="RHEA:54448"/>
        <dbReference type="Rhea" id="RHEA-COMP:10123"/>
        <dbReference type="Rhea" id="RHEA-COMP:13883"/>
        <dbReference type="ChEBI" id="CHEBI:15377"/>
        <dbReference type="ChEBI" id="CHEBI:15378"/>
        <dbReference type="ChEBI" id="CHEBI:59874"/>
        <dbReference type="ChEBI" id="CHEBI:78442"/>
        <dbReference type="ChEBI" id="CHEBI:138191"/>
        <dbReference type="EC" id="3.1.1.29"/>
    </reaction>
</comment>
<dbReference type="NCBIfam" id="TIGR00447">
    <property type="entry name" value="pth"/>
    <property type="match status" value="1"/>
</dbReference>
<dbReference type="PANTHER" id="PTHR17224">
    <property type="entry name" value="PEPTIDYL-TRNA HYDROLASE"/>
    <property type="match status" value="1"/>
</dbReference>
<sequence>MTQTRAIIGLGNPGEQYRHTRHNCGFRFIDALAAQCQLQLKLNPRLKANLVRTTVSEVPVWLVEPITYMNRSGTAFQLVTNYYDIDPGNAIVVHDDLDLPAGVVRLKLTGGHGGHNGLSDIISRTGNSDFLRIRIGIGRPNPKLGTIPYVLSTPSLHDQNLIDDAISDALDSLPEILRGNLERAMKALHSRPKATESSLGA</sequence>
<evidence type="ECO:0000313" key="9">
    <source>
        <dbReference type="Proteomes" id="UP001174909"/>
    </source>
</evidence>
<dbReference type="InterPro" id="IPR001328">
    <property type="entry name" value="Pept_tRNA_hydro"/>
</dbReference>
<evidence type="ECO:0000256" key="3">
    <source>
        <dbReference type="ARBA" id="ARBA00022801"/>
    </source>
</evidence>
<keyword evidence="9" id="KW-1185">Reference proteome</keyword>
<evidence type="ECO:0000256" key="2">
    <source>
        <dbReference type="ARBA" id="ARBA00022555"/>
    </source>
</evidence>